<dbReference type="RefSeq" id="WP_139166600.1">
    <property type="nucleotide sequence ID" value="NZ_FNBH01000001.1"/>
</dbReference>
<dbReference type="GO" id="GO:0005509">
    <property type="term" value="F:calcium ion binding"/>
    <property type="evidence" value="ECO:0007669"/>
    <property type="project" value="InterPro"/>
</dbReference>
<keyword evidence="1" id="KW-0732">Signal</keyword>
<organism evidence="2 3">
    <name type="scientific">Epilithonimonas hungarica</name>
    <dbReference type="NCBI Taxonomy" id="454006"/>
    <lineage>
        <taxon>Bacteria</taxon>
        <taxon>Pseudomonadati</taxon>
        <taxon>Bacteroidota</taxon>
        <taxon>Flavobacteriia</taxon>
        <taxon>Flavobacteriales</taxon>
        <taxon>Weeksellaceae</taxon>
        <taxon>Chryseobacterium group</taxon>
        <taxon>Epilithonimonas</taxon>
    </lineage>
</organism>
<evidence type="ECO:0008006" key="4">
    <source>
        <dbReference type="Google" id="ProtNLM"/>
    </source>
</evidence>
<evidence type="ECO:0000256" key="1">
    <source>
        <dbReference type="SAM" id="SignalP"/>
    </source>
</evidence>
<protein>
    <recommendedName>
        <fullName evidence="4">Ig-like domain-containing protein</fullName>
    </recommendedName>
</protein>
<proteinExistence type="predicted"/>
<keyword evidence="3" id="KW-1185">Reference proteome</keyword>
<dbReference type="Gene3D" id="4.10.1080.10">
    <property type="entry name" value="TSP type-3 repeat"/>
    <property type="match status" value="1"/>
</dbReference>
<dbReference type="OrthoDB" id="1208848at2"/>
<dbReference type="STRING" id="454006.SAMN05421825_1521"/>
<feature type="signal peptide" evidence="1">
    <location>
        <begin position="1"/>
        <end position="25"/>
    </location>
</feature>
<accession>A0A1G7JZC7</accession>
<feature type="chain" id="PRO_5011591637" description="Ig-like domain-containing protein" evidence="1">
    <location>
        <begin position="26"/>
        <end position="792"/>
    </location>
</feature>
<evidence type="ECO:0000313" key="3">
    <source>
        <dbReference type="Proteomes" id="UP000199203"/>
    </source>
</evidence>
<reference evidence="3" key="1">
    <citation type="submission" date="2016-10" db="EMBL/GenBank/DDBJ databases">
        <authorList>
            <person name="Varghese N."/>
            <person name="Submissions S."/>
        </authorList>
    </citation>
    <scope>NUCLEOTIDE SEQUENCE [LARGE SCALE GENOMIC DNA]</scope>
    <source>
        <strain evidence="3">DSM 19684</strain>
    </source>
</reference>
<evidence type="ECO:0000313" key="2">
    <source>
        <dbReference type="EMBL" id="SDF30091.1"/>
    </source>
</evidence>
<name>A0A1G7JZC7_9FLAO</name>
<dbReference type="InterPro" id="IPR028974">
    <property type="entry name" value="TSP_type-3_rpt"/>
</dbReference>
<gene>
    <name evidence="2" type="ORF">SAMN05421825_1521</name>
</gene>
<dbReference type="EMBL" id="FNBH01000001">
    <property type="protein sequence ID" value="SDF30091.1"/>
    <property type="molecule type" value="Genomic_DNA"/>
</dbReference>
<dbReference type="SUPFAM" id="SSF103647">
    <property type="entry name" value="TSP type-3 repeat"/>
    <property type="match status" value="2"/>
</dbReference>
<sequence>MKLILKNTKIIVLMLFLLSSINGNAQVTCSGGTTNIPRSGSVVVNGVTVTTTYTGDIQNYSYGAWSSCSGAVTTSNNSLLVGAGDLWNPTAYSPWSVTLNFNKPVNDLVVVLTATGTGGYPSYNENFIFNSNGGTVNITAGTNCYSTISGNTIYSGAGAPLDTSGTSGGGGGLFKISAPNAYTSLTISGNGGLAGSLMAICGVSIKPACSAGTTAPTVKNLSYSCPATYINLNTAHTGTVPSGASLVWFTNSAHSGTALSGTQVTQAVAGTYYAFYYDSTNGCYSPASNSVVVTNPTITAPSVQNLSYSCPANYVNLNTAHTGTIPSGTSLVWFTNSTHTGTALTGTQITQAGAGTYYAFYYSSTGNCYSSASSPVVVTNLTSLDSDGDGIPDACDLDDDNDGILDTEECSNASQQLIIYWNSGNYTASIYTSALTASNSIAGAGLSRTLQTSHNYQQLSGINAVNESQAIANNEYIEYTITPSQYIAIKSVGYYSMNSAQTGEDTQYHYLLRVSDDNFSTSNILHGDKTYNPNLGDLVYSVTNGTFYMQPNKAYKFRVYFYTVSGGASATIGHDDFKLIGFVECDTDGDGIPDRLDLDSDNDGCLDALEGGADITTSQLVNAAGNVKVGIGSTASNQNLCASSACVNSNGIPQFSTLPANYSNITGQTIGSSQNSLINSCTTSNLCYKPGATGGITLETSHGISALQRAGEDDKDNWPMIRKGAWTVLESKEKGFVVNRIPATANLNLISNPIEGMMVYDEEADCLKIYTIKEGTTTPAWYCFNTPACPNQ</sequence>
<dbReference type="AlphaFoldDB" id="A0A1G7JZC7"/>
<dbReference type="Proteomes" id="UP000199203">
    <property type="component" value="Unassembled WGS sequence"/>
</dbReference>